<dbReference type="RefSeq" id="WP_207045252.1">
    <property type="nucleotide sequence ID" value="NZ_JAFLNC010000003.1"/>
</dbReference>
<dbReference type="PANTHER" id="PTHR18968:SF13">
    <property type="entry name" value="ACETOLACTATE SYNTHASE CATALYTIC SUBUNIT, MITOCHONDRIAL"/>
    <property type="match status" value="1"/>
</dbReference>
<evidence type="ECO:0000256" key="1">
    <source>
        <dbReference type="ARBA" id="ARBA00007812"/>
    </source>
</evidence>
<reference evidence="3 4" key="1">
    <citation type="submission" date="2021-03" db="EMBL/GenBank/DDBJ databases">
        <title>Sneathiella sp. CAU 1612 isolated from Kang Won-do.</title>
        <authorList>
            <person name="Kim W."/>
        </authorList>
    </citation>
    <scope>NUCLEOTIDE SEQUENCE [LARGE SCALE GENOMIC DNA]</scope>
    <source>
        <strain evidence="3 4">CAU 1612</strain>
    </source>
</reference>
<gene>
    <name evidence="3" type="ORF">J0X12_10280</name>
</gene>
<protein>
    <recommendedName>
        <fullName evidence="2">Thiamine pyrophosphate enzyme N-terminal TPP-binding domain-containing protein</fullName>
    </recommendedName>
</protein>
<name>A0ABS3F654_9PROT</name>
<dbReference type="InterPro" id="IPR012001">
    <property type="entry name" value="Thiamin_PyroP_enz_TPP-bd_dom"/>
</dbReference>
<dbReference type="InterPro" id="IPR045229">
    <property type="entry name" value="TPP_enz"/>
</dbReference>
<comment type="similarity">
    <text evidence="1">Belongs to the TPP enzyme family.</text>
</comment>
<comment type="caution">
    <text evidence="3">The sequence shown here is derived from an EMBL/GenBank/DDBJ whole genome shotgun (WGS) entry which is preliminary data.</text>
</comment>
<dbReference type="EMBL" id="JAFLNC010000003">
    <property type="protein sequence ID" value="MBO0334005.1"/>
    <property type="molecule type" value="Genomic_DNA"/>
</dbReference>
<keyword evidence="4" id="KW-1185">Reference proteome</keyword>
<evidence type="ECO:0000259" key="2">
    <source>
        <dbReference type="Pfam" id="PF02776"/>
    </source>
</evidence>
<organism evidence="3 4">
    <name type="scientific">Sneathiella sedimenti</name>
    <dbReference type="NCBI Taxonomy" id="2816034"/>
    <lineage>
        <taxon>Bacteria</taxon>
        <taxon>Pseudomonadati</taxon>
        <taxon>Pseudomonadota</taxon>
        <taxon>Alphaproteobacteria</taxon>
        <taxon>Sneathiellales</taxon>
        <taxon>Sneathiellaceae</taxon>
        <taxon>Sneathiella</taxon>
    </lineage>
</organism>
<dbReference type="Pfam" id="PF02776">
    <property type="entry name" value="TPP_enzyme_N"/>
    <property type="match status" value="1"/>
</dbReference>
<dbReference type="SUPFAM" id="SSF52518">
    <property type="entry name" value="Thiamin diphosphate-binding fold (THDP-binding)"/>
    <property type="match status" value="1"/>
</dbReference>
<sequence>MAGITTFPAMDAIWQFDAPAFVVARNERCASHMAEAAARLAAKLGVLLVGLGSGLANTLTAALAAMRDSSSLLIIAGAIANVETILSHPVSIANVAPLPLLLDSNSGLVGD</sequence>
<dbReference type="InterPro" id="IPR029061">
    <property type="entry name" value="THDP-binding"/>
</dbReference>
<accession>A0ABS3F654</accession>
<evidence type="ECO:0000313" key="3">
    <source>
        <dbReference type="EMBL" id="MBO0334005.1"/>
    </source>
</evidence>
<dbReference type="Proteomes" id="UP000664761">
    <property type="component" value="Unassembled WGS sequence"/>
</dbReference>
<dbReference type="Gene3D" id="3.40.50.970">
    <property type="match status" value="1"/>
</dbReference>
<feature type="domain" description="Thiamine pyrophosphate enzyme N-terminal TPP-binding" evidence="2">
    <location>
        <begin position="3"/>
        <end position="80"/>
    </location>
</feature>
<evidence type="ECO:0000313" key="4">
    <source>
        <dbReference type="Proteomes" id="UP000664761"/>
    </source>
</evidence>
<proteinExistence type="inferred from homology"/>
<dbReference type="PANTHER" id="PTHR18968">
    <property type="entry name" value="THIAMINE PYROPHOSPHATE ENZYMES"/>
    <property type="match status" value="1"/>
</dbReference>